<evidence type="ECO:0000313" key="2">
    <source>
        <dbReference type="EMBL" id="PNT11213.1"/>
    </source>
</evidence>
<dbReference type="Proteomes" id="UP000006729">
    <property type="component" value="Chromosome 11"/>
</dbReference>
<keyword evidence="3" id="KW-1185">Reference proteome</keyword>
<accession>A0A2K1YDV1</accession>
<organism evidence="2 3">
    <name type="scientific">Populus trichocarpa</name>
    <name type="common">Western balsam poplar</name>
    <name type="synonym">Populus balsamifera subsp. trichocarpa</name>
    <dbReference type="NCBI Taxonomy" id="3694"/>
    <lineage>
        <taxon>Eukaryota</taxon>
        <taxon>Viridiplantae</taxon>
        <taxon>Streptophyta</taxon>
        <taxon>Embryophyta</taxon>
        <taxon>Tracheophyta</taxon>
        <taxon>Spermatophyta</taxon>
        <taxon>Magnoliopsida</taxon>
        <taxon>eudicotyledons</taxon>
        <taxon>Gunneridae</taxon>
        <taxon>Pentapetalae</taxon>
        <taxon>rosids</taxon>
        <taxon>fabids</taxon>
        <taxon>Malpighiales</taxon>
        <taxon>Salicaceae</taxon>
        <taxon>Saliceae</taxon>
        <taxon>Populus</taxon>
    </lineage>
</organism>
<protein>
    <submittedName>
        <fullName evidence="2">Uncharacterized protein</fullName>
    </submittedName>
</protein>
<name>A0A2K1YDV1_POPTR</name>
<sequence>MALLPGFFSCFSDSGRIACEGEGSSERRLNKEDEVNEDKSMKKNKSTSKSRPPIPVAYFPLGIRFSHL</sequence>
<feature type="compositionally biased region" description="Basic and acidic residues" evidence="1">
    <location>
        <begin position="24"/>
        <end position="41"/>
    </location>
</feature>
<evidence type="ECO:0000256" key="1">
    <source>
        <dbReference type="SAM" id="MobiDB-lite"/>
    </source>
</evidence>
<reference evidence="2 3" key="1">
    <citation type="journal article" date="2006" name="Science">
        <title>The genome of black cottonwood, Populus trichocarpa (Torr. &amp; Gray).</title>
        <authorList>
            <person name="Tuskan G.A."/>
            <person name="Difazio S."/>
            <person name="Jansson S."/>
            <person name="Bohlmann J."/>
            <person name="Grigoriev I."/>
            <person name="Hellsten U."/>
            <person name="Putnam N."/>
            <person name="Ralph S."/>
            <person name="Rombauts S."/>
            <person name="Salamov A."/>
            <person name="Schein J."/>
            <person name="Sterck L."/>
            <person name="Aerts A."/>
            <person name="Bhalerao R.R."/>
            <person name="Bhalerao R.P."/>
            <person name="Blaudez D."/>
            <person name="Boerjan W."/>
            <person name="Brun A."/>
            <person name="Brunner A."/>
            <person name="Busov V."/>
            <person name="Campbell M."/>
            <person name="Carlson J."/>
            <person name="Chalot M."/>
            <person name="Chapman J."/>
            <person name="Chen G.L."/>
            <person name="Cooper D."/>
            <person name="Coutinho P.M."/>
            <person name="Couturier J."/>
            <person name="Covert S."/>
            <person name="Cronk Q."/>
            <person name="Cunningham R."/>
            <person name="Davis J."/>
            <person name="Degroeve S."/>
            <person name="Dejardin A."/>
            <person name="Depamphilis C."/>
            <person name="Detter J."/>
            <person name="Dirks B."/>
            <person name="Dubchak I."/>
            <person name="Duplessis S."/>
            <person name="Ehlting J."/>
            <person name="Ellis B."/>
            <person name="Gendler K."/>
            <person name="Goodstein D."/>
            <person name="Gribskov M."/>
            <person name="Grimwood J."/>
            <person name="Groover A."/>
            <person name="Gunter L."/>
            <person name="Hamberger B."/>
            <person name="Heinze B."/>
            <person name="Helariutta Y."/>
            <person name="Henrissat B."/>
            <person name="Holligan D."/>
            <person name="Holt R."/>
            <person name="Huang W."/>
            <person name="Islam-Faridi N."/>
            <person name="Jones S."/>
            <person name="Jones-Rhoades M."/>
            <person name="Jorgensen R."/>
            <person name="Joshi C."/>
            <person name="Kangasjarvi J."/>
            <person name="Karlsson J."/>
            <person name="Kelleher C."/>
            <person name="Kirkpatrick R."/>
            <person name="Kirst M."/>
            <person name="Kohler A."/>
            <person name="Kalluri U."/>
            <person name="Larimer F."/>
            <person name="Leebens-Mack J."/>
            <person name="Leple J.C."/>
            <person name="Locascio P."/>
            <person name="Lou Y."/>
            <person name="Lucas S."/>
            <person name="Martin F."/>
            <person name="Montanini B."/>
            <person name="Napoli C."/>
            <person name="Nelson D.R."/>
            <person name="Nelson C."/>
            <person name="Nieminen K."/>
            <person name="Nilsson O."/>
            <person name="Pereda V."/>
            <person name="Peter G."/>
            <person name="Philippe R."/>
            <person name="Pilate G."/>
            <person name="Poliakov A."/>
            <person name="Razumovskaya J."/>
            <person name="Richardson P."/>
            <person name="Rinaldi C."/>
            <person name="Ritland K."/>
            <person name="Rouze P."/>
            <person name="Ryaboy D."/>
            <person name="Schmutz J."/>
            <person name="Schrader J."/>
            <person name="Segerman B."/>
            <person name="Shin H."/>
            <person name="Siddiqui A."/>
            <person name="Sterky F."/>
            <person name="Terry A."/>
            <person name="Tsai C.J."/>
            <person name="Uberbacher E."/>
            <person name="Unneberg P."/>
            <person name="Vahala J."/>
            <person name="Wall K."/>
            <person name="Wessler S."/>
            <person name="Yang G."/>
            <person name="Yin T."/>
            <person name="Douglas C."/>
            <person name="Marra M."/>
            <person name="Sandberg G."/>
            <person name="Van de Peer Y."/>
            <person name="Rokhsar D."/>
        </authorList>
    </citation>
    <scope>NUCLEOTIDE SEQUENCE [LARGE SCALE GENOMIC DNA]</scope>
    <source>
        <strain evidence="3">cv. Nisqually</strain>
    </source>
</reference>
<dbReference type="AlphaFoldDB" id="A0A2K1YDV1"/>
<dbReference type="InParanoid" id="A0A2K1YDV1"/>
<gene>
    <name evidence="2" type="ORF">POPTR_011G004600</name>
</gene>
<proteinExistence type="predicted"/>
<feature type="region of interest" description="Disordered" evidence="1">
    <location>
        <begin position="21"/>
        <end position="53"/>
    </location>
</feature>
<evidence type="ECO:0000313" key="3">
    <source>
        <dbReference type="Proteomes" id="UP000006729"/>
    </source>
</evidence>
<dbReference type="EMBL" id="CM009300">
    <property type="protein sequence ID" value="PNT11213.1"/>
    <property type="molecule type" value="Genomic_DNA"/>
</dbReference>